<evidence type="ECO:0000256" key="4">
    <source>
        <dbReference type="ARBA" id="ARBA00022723"/>
    </source>
</evidence>
<evidence type="ECO:0000256" key="7">
    <source>
        <dbReference type="ARBA" id="ARBA00022842"/>
    </source>
</evidence>
<dbReference type="OrthoDB" id="292883at2157"/>
<dbReference type="Proteomes" id="UP000183894">
    <property type="component" value="Unassembled WGS sequence"/>
</dbReference>
<evidence type="ECO:0000256" key="9">
    <source>
        <dbReference type="SAM" id="MobiDB-lite"/>
    </source>
</evidence>
<keyword evidence="7" id="KW-0460">Magnesium</keyword>
<comment type="cofactor">
    <cofactor evidence="2">
        <name>Mg(2+)</name>
        <dbReference type="ChEBI" id="CHEBI:18420"/>
    </cofactor>
</comment>
<feature type="domain" description="Endonuclease/exonuclease/phosphatase" evidence="10">
    <location>
        <begin position="79"/>
        <end position="333"/>
    </location>
</feature>
<evidence type="ECO:0000313" key="12">
    <source>
        <dbReference type="Proteomes" id="UP000183894"/>
    </source>
</evidence>
<evidence type="ECO:0000259" key="10">
    <source>
        <dbReference type="Pfam" id="PF03372"/>
    </source>
</evidence>
<keyword evidence="4" id="KW-0479">Metal-binding</keyword>
<evidence type="ECO:0000256" key="3">
    <source>
        <dbReference type="ARBA" id="ARBA00022722"/>
    </source>
</evidence>
<dbReference type="Gene3D" id="3.60.10.10">
    <property type="entry name" value="Endonuclease/exonuclease/phosphatase"/>
    <property type="match status" value="1"/>
</dbReference>
<dbReference type="InterPro" id="IPR006311">
    <property type="entry name" value="TAT_signal"/>
</dbReference>
<dbReference type="GO" id="GO:0046872">
    <property type="term" value="F:metal ion binding"/>
    <property type="evidence" value="ECO:0007669"/>
    <property type="project" value="UniProtKB-KW"/>
</dbReference>
<dbReference type="PROSITE" id="PS51318">
    <property type="entry name" value="TAT"/>
    <property type="match status" value="1"/>
</dbReference>
<dbReference type="SUPFAM" id="SSF56219">
    <property type="entry name" value="DNase I-like"/>
    <property type="match status" value="1"/>
</dbReference>
<dbReference type="AlphaFoldDB" id="A0A1H7G395"/>
<dbReference type="InterPro" id="IPR005135">
    <property type="entry name" value="Endo/exonuclease/phosphatase"/>
</dbReference>
<dbReference type="GO" id="GO:0016787">
    <property type="term" value="F:hydrolase activity"/>
    <property type="evidence" value="ECO:0007669"/>
    <property type="project" value="UniProtKB-KW"/>
</dbReference>
<feature type="region of interest" description="Disordered" evidence="9">
    <location>
        <begin position="347"/>
        <end position="389"/>
    </location>
</feature>
<evidence type="ECO:0000256" key="8">
    <source>
        <dbReference type="ARBA" id="ARBA00023204"/>
    </source>
</evidence>
<proteinExistence type="predicted"/>
<evidence type="ECO:0000256" key="1">
    <source>
        <dbReference type="ARBA" id="ARBA00001936"/>
    </source>
</evidence>
<dbReference type="EMBL" id="FOAD01000001">
    <property type="protein sequence ID" value="SEK32796.1"/>
    <property type="molecule type" value="Genomic_DNA"/>
</dbReference>
<dbReference type="Pfam" id="PF03372">
    <property type="entry name" value="Exo_endo_phos"/>
    <property type="match status" value="1"/>
</dbReference>
<accession>A0A1H7G395</accession>
<keyword evidence="6" id="KW-0378">Hydrolase</keyword>
<evidence type="ECO:0000256" key="6">
    <source>
        <dbReference type="ARBA" id="ARBA00022801"/>
    </source>
</evidence>
<sequence length="413" mass="42427">MPSPSDTTPGLTRRTVLHSAATVPFAASVVGVARAEPSGGPRIATLNLGLGVSLTPVLFAEDETQRRRVVGDLYESVHASDVPGRMAVLADELAATGADVVALQEAASVAADGVDSVDFLDELTQALDDTDEDYRVAAVSETTSVSLPGLVDGDETTVTLRDRDAILVREGVESTEIPNVTLDASLAVPLGEGGETVEISRGVAAAGVSVSGGPTFAVGSTHLERASSEIRTAQATELAAWADKRDGRVVVAGDVNATPDDEAYDTLAASLEPVSGDVGPTCCRSSDLTSGDLSRTVDHVFVRGFDGTDSTRFVTDDDLRIETPEGERWPSDHAGVVVNLDAVPLETASPSATPTPTVTTQSSPEPTTSSTPTENPTSPPTDGTSTSADAAGFGILASLVALVVAAVRARKHD</sequence>
<protein>
    <submittedName>
        <fullName evidence="11">PGF-CTERM protein</fullName>
    </submittedName>
</protein>
<name>A0A1H7G395_HALLR</name>
<dbReference type="InterPro" id="IPR051547">
    <property type="entry name" value="TDP2-like"/>
</dbReference>
<dbReference type="GO" id="GO:0006281">
    <property type="term" value="P:DNA repair"/>
    <property type="evidence" value="ECO:0007669"/>
    <property type="project" value="UniProtKB-KW"/>
</dbReference>
<dbReference type="InterPro" id="IPR036691">
    <property type="entry name" value="Endo/exonu/phosph_ase_sf"/>
</dbReference>
<keyword evidence="8" id="KW-0234">DNA repair</keyword>
<comment type="cofactor">
    <cofactor evidence="1">
        <name>Mn(2+)</name>
        <dbReference type="ChEBI" id="CHEBI:29035"/>
    </cofactor>
</comment>
<reference evidence="11 12" key="1">
    <citation type="submission" date="2016-10" db="EMBL/GenBank/DDBJ databases">
        <authorList>
            <person name="de Groot N.N."/>
        </authorList>
    </citation>
    <scope>NUCLEOTIDE SEQUENCE [LARGE SCALE GENOMIC DNA]</scope>
    <source>
        <strain evidence="11 12">CDM_5</strain>
    </source>
</reference>
<feature type="compositionally biased region" description="Low complexity" evidence="9">
    <location>
        <begin position="347"/>
        <end position="387"/>
    </location>
</feature>
<organism evidence="11 12">
    <name type="scientific">Haloferax larsenii</name>
    <dbReference type="NCBI Taxonomy" id="302484"/>
    <lineage>
        <taxon>Archaea</taxon>
        <taxon>Methanobacteriati</taxon>
        <taxon>Methanobacteriota</taxon>
        <taxon>Stenosarchaea group</taxon>
        <taxon>Halobacteria</taxon>
        <taxon>Halobacteriales</taxon>
        <taxon>Haloferacaceae</taxon>
        <taxon>Haloferax</taxon>
    </lineage>
</organism>
<evidence type="ECO:0000313" key="11">
    <source>
        <dbReference type="EMBL" id="SEK32796.1"/>
    </source>
</evidence>
<evidence type="ECO:0000256" key="2">
    <source>
        <dbReference type="ARBA" id="ARBA00001946"/>
    </source>
</evidence>
<keyword evidence="5" id="KW-0227">DNA damage</keyword>
<dbReference type="GO" id="GO:0004518">
    <property type="term" value="F:nuclease activity"/>
    <property type="evidence" value="ECO:0007669"/>
    <property type="project" value="UniProtKB-KW"/>
</dbReference>
<dbReference type="PANTHER" id="PTHR15822:SF4">
    <property type="entry name" value="TYROSYL-DNA PHOSPHODIESTERASE 2"/>
    <property type="match status" value="1"/>
</dbReference>
<evidence type="ECO:0000256" key="5">
    <source>
        <dbReference type="ARBA" id="ARBA00022763"/>
    </source>
</evidence>
<dbReference type="RefSeq" id="WP_074791313.1">
    <property type="nucleotide sequence ID" value="NZ_FOAD01000001.1"/>
</dbReference>
<dbReference type="PANTHER" id="PTHR15822">
    <property type="entry name" value="TRAF AND TNF RECEPTOR-ASSOCIATED PROTEIN"/>
    <property type="match status" value="1"/>
</dbReference>
<gene>
    <name evidence="11" type="ORF">SAMN04488691_101204</name>
</gene>
<keyword evidence="3" id="KW-0540">Nuclease</keyword>